<organism evidence="11 12">
    <name type="scientific">Chloracidobacterium validum</name>
    <dbReference type="NCBI Taxonomy" id="2821543"/>
    <lineage>
        <taxon>Bacteria</taxon>
        <taxon>Pseudomonadati</taxon>
        <taxon>Acidobacteriota</taxon>
        <taxon>Terriglobia</taxon>
        <taxon>Terriglobales</taxon>
        <taxon>Acidobacteriaceae</taxon>
        <taxon>Chloracidobacterium</taxon>
    </lineage>
</organism>
<evidence type="ECO:0000259" key="10">
    <source>
        <dbReference type="Pfam" id="PF01909"/>
    </source>
</evidence>
<dbReference type="RefSeq" id="WP_211430040.1">
    <property type="nucleotide sequence ID" value="NZ_CP072649.1"/>
</dbReference>
<dbReference type="Pfam" id="PF01909">
    <property type="entry name" value="NTP_transf_2"/>
    <property type="match status" value="1"/>
</dbReference>
<keyword evidence="4" id="KW-0548">Nucleotidyltransferase</keyword>
<accession>A0ABX8BB42</accession>
<dbReference type="InterPro" id="IPR002934">
    <property type="entry name" value="Polymerase_NTP_transf_dom"/>
</dbReference>
<keyword evidence="6" id="KW-0547">Nucleotide-binding</keyword>
<evidence type="ECO:0000256" key="5">
    <source>
        <dbReference type="ARBA" id="ARBA00022723"/>
    </source>
</evidence>
<name>A0ABX8BB42_9BACT</name>
<keyword evidence="3" id="KW-0808">Transferase</keyword>
<evidence type="ECO:0000256" key="9">
    <source>
        <dbReference type="ARBA" id="ARBA00038276"/>
    </source>
</evidence>
<evidence type="ECO:0000256" key="1">
    <source>
        <dbReference type="ARBA" id="ARBA00001946"/>
    </source>
</evidence>
<evidence type="ECO:0000256" key="8">
    <source>
        <dbReference type="ARBA" id="ARBA00022842"/>
    </source>
</evidence>
<feature type="domain" description="Polymerase nucleotidyl transferase" evidence="10">
    <location>
        <begin position="10"/>
        <end position="84"/>
    </location>
</feature>
<keyword evidence="2" id="KW-1277">Toxin-antitoxin system</keyword>
<evidence type="ECO:0000256" key="7">
    <source>
        <dbReference type="ARBA" id="ARBA00022840"/>
    </source>
</evidence>
<evidence type="ECO:0000256" key="6">
    <source>
        <dbReference type="ARBA" id="ARBA00022741"/>
    </source>
</evidence>
<sequence>MNKNIELPKEQIADFCRRWSIVELSLFGSVLRSDFCSESDVDVLVSFAPDVLWGFSEWIQMTRELEEIFGRKVDLVERRLVEQSRNYIRRNHILNNLERVYVA</sequence>
<keyword evidence="8" id="KW-0460">Magnesium</keyword>
<dbReference type="Gene3D" id="3.30.460.10">
    <property type="entry name" value="Beta Polymerase, domain 2"/>
    <property type="match status" value="1"/>
</dbReference>
<evidence type="ECO:0000256" key="2">
    <source>
        <dbReference type="ARBA" id="ARBA00022649"/>
    </source>
</evidence>
<proteinExistence type="inferred from homology"/>
<keyword evidence="12" id="KW-1185">Reference proteome</keyword>
<dbReference type="InterPro" id="IPR052038">
    <property type="entry name" value="Type-VII_TA_antitoxin"/>
</dbReference>
<evidence type="ECO:0000256" key="4">
    <source>
        <dbReference type="ARBA" id="ARBA00022695"/>
    </source>
</evidence>
<evidence type="ECO:0000313" key="11">
    <source>
        <dbReference type="EMBL" id="QUW04151.1"/>
    </source>
</evidence>
<dbReference type="PANTHER" id="PTHR33571:SF12">
    <property type="entry name" value="BSL3053 PROTEIN"/>
    <property type="match status" value="1"/>
</dbReference>
<comment type="cofactor">
    <cofactor evidence="1">
        <name>Mg(2+)</name>
        <dbReference type="ChEBI" id="CHEBI:18420"/>
    </cofactor>
</comment>
<keyword evidence="7" id="KW-0067">ATP-binding</keyword>
<protein>
    <submittedName>
        <fullName evidence="11">Nucleotidyltransferase domain-containing protein</fullName>
    </submittedName>
</protein>
<dbReference type="SUPFAM" id="SSF81301">
    <property type="entry name" value="Nucleotidyltransferase"/>
    <property type="match status" value="1"/>
</dbReference>
<evidence type="ECO:0000256" key="3">
    <source>
        <dbReference type="ARBA" id="ARBA00022679"/>
    </source>
</evidence>
<reference evidence="11 12" key="1">
    <citation type="submission" date="2021-03" db="EMBL/GenBank/DDBJ databases">
        <title>Genomic and phenotypic characterization of Chloracidobacterium isolates provides evidence for multiple species.</title>
        <authorList>
            <person name="Saini M.K."/>
            <person name="Costas A.M.G."/>
            <person name="Tank M."/>
            <person name="Bryant D.A."/>
        </authorList>
    </citation>
    <scope>NUCLEOTIDE SEQUENCE [LARGE SCALE GENOMIC DNA]</scope>
    <source>
        <strain evidence="11 12">BV2-C</strain>
    </source>
</reference>
<comment type="similarity">
    <text evidence="9">Belongs to the MntA antitoxin family.</text>
</comment>
<dbReference type="PANTHER" id="PTHR33571">
    <property type="entry name" value="SSL8005 PROTEIN"/>
    <property type="match status" value="1"/>
</dbReference>
<dbReference type="CDD" id="cd05403">
    <property type="entry name" value="NT_KNTase_like"/>
    <property type="match status" value="1"/>
</dbReference>
<gene>
    <name evidence="11" type="ORF">J8C06_14000</name>
</gene>
<keyword evidence="5" id="KW-0479">Metal-binding</keyword>
<dbReference type="InterPro" id="IPR043519">
    <property type="entry name" value="NT_sf"/>
</dbReference>
<evidence type="ECO:0000313" key="12">
    <source>
        <dbReference type="Proteomes" id="UP000676506"/>
    </source>
</evidence>
<dbReference type="Proteomes" id="UP000676506">
    <property type="component" value="Chromosome 2"/>
</dbReference>
<dbReference type="EMBL" id="CP072649">
    <property type="protein sequence ID" value="QUW04151.1"/>
    <property type="molecule type" value="Genomic_DNA"/>
</dbReference>